<dbReference type="PROSITE" id="PS50894">
    <property type="entry name" value="HPT"/>
    <property type="match status" value="1"/>
</dbReference>
<evidence type="ECO:0000259" key="20">
    <source>
        <dbReference type="PROSITE" id="PS50894"/>
    </source>
</evidence>
<evidence type="ECO:0000256" key="7">
    <source>
        <dbReference type="ARBA" id="ARBA00022679"/>
    </source>
</evidence>
<dbReference type="SUPFAM" id="SSF48452">
    <property type="entry name" value="TPR-like"/>
    <property type="match status" value="2"/>
</dbReference>
<feature type="chain" id="PRO_5024449176" description="histidine kinase" evidence="17">
    <location>
        <begin position="33"/>
        <end position="959"/>
    </location>
</feature>
<evidence type="ECO:0000256" key="6">
    <source>
        <dbReference type="ARBA" id="ARBA00022553"/>
    </source>
</evidence>
<feature type="signal peptide" evidence="17">
    <location>
        <begin position="1"/>
        <end position="32"/>
    </location>
</feature>
<evidence type="ECO:0000256" key="4">
    <source>
        <dbReference type="ARBA" id="ARBA00022475"/>
    </source>
</evidence>
<keyword evidence="6 15" id="KW-0597">Phosphoprotein</keyword>
<dbReference type="FunFam" id="1.10.287.130:FF:000001">
    <property type="entry name" value="Two-component sensor histidine kinase"/>
    <property type="match status" value="1"/>
</dbReference>
<dbReference type="PROSITE" id="PS50005">
    <property type="entry name" value="TPR"/>
    <property type="match status" value="2"/>
</dbReference>
<sequence>MRARMLIKPLRKSLTSVLFGFTLFSLSSPVLATSETQLKAEIEKVTQLSDWQTVQAEAQKLGESLQLNFQDYNYFLTQMGRESLKREKLADAVRYFQRLADITSDSLSSDEKYLAFKMLGISTYYQGEYEKSIEHYQTALNIAKLRNKPLELANIYNNLGLAYLKAHDLEKTVQHYVEAHRLYELHGSQQDKADMLLNLSGAYIRQHRYDIAKDMLLRSIGLFNQLDDEYGVALAQANLGAMYMEQGKSKLARASLLAAVEYYEKVGSARSLTFEYSNLATLSIALGEMEQGYEEAKKALYYAEKVDLQSGYMEALYPMAKLQVYRGDFAEALNSIETSLSIARKQGSKLREKDGLAILAIIQAHLGESEKAMESFNAFQRLQRELLNDQVYARLNEYQSKIEATELNREIELLKQQQAVQALQIEQREQLTWLIVLLLITGTVAVVSMYRKRMERAANIELSQQVAKRTAELQKLADELSEANTVKSQFLANISHEIRTPLTSIIGNSEALLQEYQHDKHIQEPLQVIQRQGEHLKDLVSDVLDLSKIEAQRFELEFTEFALEQLLDDVTEMFQHVCEAKGLNFIVVNQLPSPYVVRLDYVRLKQVLINLLGNAVKFTEYGHVELVVSQENNGVRFSVNDTGIGMDATQLQHIFDCFQQGDNSITRRFGGSGLGLCLSQQLSTMMGGSIQVSSIPEQGSQFYIVIPCARLDSVSDSTLVHKAARPITQLSKLSGTVLIAEDHDDNRALFERILSQLGVEVITAENGQVAVEKALCEYPDLILMDIQMPLLDGLEAFKLLQQAGFDGPIFALTANVMQHEIKSYLELGFAGHLGKPLDRDKLHLALSDFLAEASVGGEQDMQVDISDLIESFALSLEQERFTVIDLWQKQDWLELRAVCHRLTGAASTFGFDDIAKTAKHIEQALKKPQEVDSHGLQHWYLILCDELQQVQLSEQLNVS</sequence>
<dbReference type="SUPFAM" id="SSF52172">
    <property type="entry name" value="CheY-like"/>
    <property type="match status" value="1"/>
</dbReference>
<keyword evidence="8" id="KW-0812">Transmembrane</keyword>
<dbReference type="CDD" id="cd17546">
    <property type="entry name" value="REC_hyHK_CKI1_RcsC-like"/>
    <property type="match status" value="1"/>
</dbReference>
<evidence type="ECO:0000256" key="12">
    <source>
        <dbReference type="ARBA" id="ARBA00023012"/>
    </source>
</evidence>
<dbReference type="InterPro" id="IPR036890">
    <property type="entry name" value="HATPase_C_sf"/>
</dbReference>
<dbReference type="InterPro" id="IPR008207">
    <property type="entry name" value="Sig_transdc_His_kin_Hpt_dom"/>
</dbReference>
<dbReference type="AlphaFoldDB" id="A0A5R9PW90"/>
<dbReference type="CDD" id="cd00082">
    <property type="entry name" value="HisKA"/>
    <property type="match status" value="1"/>
</dbReference>
<dbReference type="SMART" id="SM00388">
    <property type="entry name" value="HisKA"/>
    <property type="match status" value="1"/>
</dbReference>
<dbReference type="PANTHER" id="PTHR43047">
    <property type="entry name" value="TWO-COMPONENT HISTIDINE PROTEIN KINASE"/>
    <property type="match status" value="1"/>
</dbReference>
<keyword evidence="9 21" id="KW-0418">Kinase</keyword>
<feature type="modified residue" description="4-aspartylphosphate" evidence="15">
    <location>
        <position position="785"/>
    </location>
</feature>
<dbReference type="Pfam" id="PF00072">
    <property type="entry name" value="Response_reg"/>
    <property type="match status" value="1"/>
</dbReference>
<evidence type="ECO:0000256" key="9">
    <source>
        <dbReference type="ARBA" id="ARBA00022777"/>
    </source>
</evidence>
<evidence type="ECO:0000259" key="18">
    <source>
        <dbReference type="PROSITE" id="PS50109"/>
    </source>
</evidence>
<feature type="modified residue" description="Phosphohistidine" evidence="14">
    <location>
        <position position="900"/>
    </location>
</feature>
<dbReference type="CDD" id="cd16922">
    <property type="entry name" value="HATPase_EvgS-ArcB-TorS-like"/>
    <property type="match status" value="1"/>
</dbReference>
<dbReference type="FunFam" id="3.30.565.10:FF:000010">
    <property type="entry name" value="Sensor histidine kinase RcsC"/>
    <property type="match status" value="1"/>
</dbReference>
<dbReference type="Gene3D" id="1.25.40.10">
    <property type="entry name" value="Tetratricopeptide repeat domain"/>
    <property type="match status" value="2"/>
</dbReference>
<gene>
    <name evidence="21" type="ORF">C1E24_20450</name>
</gene>
<dbReference type="Gene3D" id="1.10.287.130">
    <property type="match status" value="1"/>
</dbReference>
<dbReference type="PROSITE" id="PS50110">
    <property type="entry name" value="RESPONSE_REGULATORY"/>
    <property type="match status" value="1"/>
</dbReference>
<dbReference type="InterPro" id="IPR036641">
    <property type="entry name" value="HPT_dom_sf"/>
</dbReference>
<evidence type="ECO:0000313" key="22">
    <source>
        <dbReference type="Proteomes" id="UP000309186"/>
    </source>
</evidence>
<proteinExistence type="predicted"/>
<dbReference type="EMBL" id="PPSW01000051">
    <property type="protein sequence ID" value="TLX45170.1"/>
    <property type="molecule type" value="Genomic_DNA"/>
</dbReference>
<evidence type="ECO:0000256" key="17">
    <source>
        <dbReference type="SAM" id="SignalP"/>
    </source>
</evidence>
<keyword evidence="16" id="KW-0802">TPR repeat</keyword>
<evidence type="ECO:0000313" key="21">
    <source>
        <dbReference type="EMBL" id="TLX45170.1"/>
    </source>
</evidence>
<dbReference type="InterPro" id="IPR005467">
    <property type="entry name" value="His_kinase_dom"/>
</dbReference>
<dbReference type="Gene3D" id="3.40.50.2300">
    <property type="match status" value="1"/>
</dbReference>
<keyword evidence="5" id="KW-0997">Cell inner membrane</keyword>
<dbReference type="Gene3D" id="1.20.120.160">
    <property type="entry name" value="HPT domain"/>
    <property type="match status" value="1"/>
</dbReference>
<comment type="caution">
    <text evidence="21">The sequence shown here is derived from an EMBL/GenBank/DDBJ whole genome shotgun (WGS) entry which is preliminary data.</text>
</comment>
<dbReference type="Pfam" id="PF01627">
    <property type="entry name" value="Hpt"/>
    <property type="match status" value="1"/>
</dbReference>
<evidence type="ECO:0000256" key="2">
    <source>
        <dbReference type="ARBA" id="ARBA00004429"/>
    </source>
</evidence>
<dbReference type="Gene3D" id="3.30.565.10">
    <property type="entry name" value="Histidine kinase-like ATPase, C-terminal domain"/>
    <property type="match status" value="1"/>
</dbReference>
<dbReference type="SMART" id="SM00448">
    <property type="entry name" value="REC"/>
    <property type="match status" value="1"/>
</dbReference>
<dbReference type="SUPFAM" id="SSF55874">
    <property type="entry name" value="ATPase domain of HSP90 chaperone/DNA topoisomerase II/histidine kinase"/>
    <property type="match status" value="1"/>
</dbReference>
<dbReference type="InterPro" id="IPR003661">
    <property type="entry name" value="HisK_dim/P_dom"/>
</dbReference>
<feature type="domain" description="Histidine kinase" evidence="18">
    <location>
        <begin position="493"/>
        <end position="710"/>
    </location>
</feature>
<dbReference type="PANTHER" id="PTHR43047:SF78">
    <property type="entry name" value="SENSORY_REGULATORY PROTEIN RPFC"/>
    <property type="match status" value="1"/>
</dbReference>
<evidence type="ECO:0000256" key="11">
    <source>
        <dbReference type="ARBA" id="ARBA00022989"/>
    </source>
</evidence>
<dbReference type="SUPFAM" id="SSF47384">
    <property type="entry name" value="Homodimeric domain of signal transducing histidine kinase"/>
    <property type="match status" value="1"/>
</dbReference>
<evidence type="ECO:0000256" key="16">
    <source>
        <dbReference type="PROSITE-ProRule" id="PRU00339"/>
    </source>
</evidence>
<dbReference type="PRINTS" id="PR00344">
    <property type="entry name" value="BCTRLSENSOR"/>
</dbReference>
<dbReference type="InterPro" id="IPR036097">
    <property type="entry name" value="HisK_dim/P_sf"/>
</dbReference>
<reference evidence="21 22" key="1">
    <citation type="submission" date="2018-01" db="EMBL/GenBank/DDBJ databases">
        <title>Co-occurrence of chitin degradation, pigmentation and bioactivity in marine Pseudoalteromonas.</title>
        <authorList>
            <person name="Paulsen S."/>
            <person name="Gram L."/>
            <person name="Machado H."/>
        </authorList>
    </citation>
    <scope>NUCLEOTIDE SEQUENCE [LARGE SCALE GENOMIC DNA]</scope>
    <source>
        <strain evidence="21 22">S3663</strain>
    </source>
</reference>
<evidence type="ECO:0000256" key="10">
    <source>
        <dbReference type="ARBA" id="ARBA00022840"/>
    </source>
</evidence>
<evidence type="ECO:0000256" key="5">
    <source>
        <dbReference type="ARBA" id="ARBA00022519"/>
    </source>
</evidence>
<evidence type="ECO:0000256" key="13">
    <source>
        <dbReference type="ARBA" id="ARBA00023136"/>
    </source>
</evidence>
<comment type="subcellular location">
    <subcellularLocation>
        <location evidence="2">Cell inner membrane</location>
        <topology evidence="2">Multi-pass membrane protein</topology>
    </subcellularLocation>
</comment>
<organism evidence="21 22">
    <name type="scientific">Pseudoalteromonas phenolica</name>
    <dbReference type="NCBI Taxonomy" id="161398"/>
    <lineage>
        <taxon>Bacteria</taxon>
        <taxon>Pseudomonadati</taxon>
        <taxon>Pseudomonadota</taxon>
        <taxon>Gammaproteobacteria</taxon>
        <taxon>Alteromonadales</taxon>
        <taxon>Pseudoalteromonadaceae</taxon>
        <taxon>Pseudoalteromonas</taxon>
    </lineage>
</organism>
<dbReference type="SMART" id="SM00028">
    <property type="entry name" value="TPR"/>
    <property type="match status" value="8"/>
</dbReference>
<dbReference type="InterPro" id="IPR011990">
    <property type="entry name" value="TPR-like_helical_dom_sf"/>
</dbReference>
<dbReference type="Pfam" id="PF13424">
    <property type="entry name" value="TPR_12"/>
    <property type="match status" value="1"/>
</dbReference>
<keyword evidence="10" id="KW-0547">Nucleotide-binding</keyword>
<dbReference type="Pfam" id="PF00512">
    <property type="entry name" value="HisKA"/>
    <property type="match status" value="1"/>
</dbReference>
<dbReference type="InterPro" id="IPR001789">
    <property type="entry name" value="Sig_transdc_resp-reg_receiver"/>
</dbReference>
<dbReference type="GO" id="GO:0005886">
    <property type="term" value="C:plasma membrane"/>
    <property type="evidence" value="ECO:0007669"/>
    <property type="project" value="UniProtKB-SubCell"/>
</dbReference>
<keyword evidence="13" id="KW-0472">Membrane</keyword>
<evidence type="ECO:0000256" key="1">
    <source>
        <dbReference type="ARBA" id="ARBA00000085"/>
    </source>
</evidence>
<name>A0A5R9PW90_9GAMM</name>
<feature type="domain" description="HPt" evidence="20">
    <location>
        <begin position="861"/>
        <end position="957"/>
    </location>
</feature>
<comment type="catalytic activity">
    <reaction evidence="1">
        <text>ATP + protein L-histidine = ADP + protein N-phospho-L-histidine.</text>
        <dbReference type="EC" id="2.7.13.3"/>
    </reaction>
</comment>
<dbReference type="OrthoDB" id="9810730at2"/>
<feature type="repeat" description="TPR" evidence="16">
    <location>
        <begin position="113"/>
        <end position="146"/>
    </location>
</feature>
<evidence type="ECO:0000259" key="19">
    <source>
        <dbReference type="PROSITE" id="PS50110"/>
    </source>
</evidence>
<dbReference type="Pfam" id="PF02518">
    <property type="entry name" value="HATPase_c"/>
    <property type="match status" value="1"/>
</dbReference>
<evidence type="ECO:0000256" key="15">
    <source>
        <dbReference type="PROSITE-ProRule" id="PRU00169"/>
    </source>
</evidence>
<feature type="repeat" description="TPR" evidence="16">
    <location>
        <begin position="153"/>
        <end position="186"/>
    </location>
</feature>
<evidence type="ECO:0000256" key="8">
    <source>
        <dbReference type="ARBA" id="ARBA00022692"/>
    </source>
</evidence>
<evidence type="ECO:0000256" key="14">
    <source>
        <dbReference type="PROSITE-ProRule" id="PRU00110"/>
    </source>
</evidence>
<dbReference type="EC" id="2.7.13.3" evidence="3"/>
<keyword evidence="10" id="KW-0067">ATP-binding</keyword>
<keyword evidence="11" id="KW-1133">Transmembrane helix</keyword>
<feature type="domain" description="Response regulatory" evidence="19">
    <location>
        <begin position="736"/>
        <end position="850"/>
    </location>
</feature>
<dbReference type="InterPro" id="IPR004358">
    <property type="entry name" value="Sig_transdc_His_kin-like_C"/>
</dbReference>
<dbReference type="SUPFAM" id="SSF47226">
    <property type="entry name" value="Histidine-containing phosphotransfer domain, HPT domain"/>
    <property type="match status" value="1"/>
</dbReference>
<dbReference type="InterPro" id="IPR011006">
    <property type="entry name" value="CheY-like_superfamily"/>
</dbReference>
<dbReference type="Proteomes" id="UP000309186">
    <property type="component" value="Unassembled WGS sequence"/>
</dbReference>
<dbReference type="InterPro" id="IPR019734">
    <property type="entry name" value="TPR_rpt"/>
</dbReference>
<keyword evidence="17" id="KW-0732">Signal</keyword>
<keyword evidence="12" id="KW-0902">Two-component regulatory system</keyword>
<accession>A0A5R9PW90</accession>
<keyword evidence="4" id="KW-1003">Cell membrane</keyword>
<evidence type="ECO:0000256" key="3">
    <source>
        <dbReference type="ARBA" id="ARBA00012438"/>
    </source>
</evidence>
<dbReference type="SMART" id="SM00387">
    <property type="entry name" value="HATPase_c"/>
    <property type="match status" value="1"/>
</dbReference>
<keyword evidence="7" id="KW-0808">Transferase</keyword>
<protein>
    <recommendedName>
        <fullName evidence="3">histidine kinase</fullName>
        <ecNumber evidence="3">2.7.13.3</ecNumber>
    </recommendedName>
</protein>
<dbReference type="GO" id="GO:0000155">
    <property type="term" value="F:phosphorelay sensor kinase activity"/>
    <property type="evidence" value="ECO:0007669"/>
    <property type="project" value="InterPro"/>
</dbReference>
<dbReference type="PROSITE" id="PS50109">
    <property type="entry name" value="HIS_KIN"/>
    <property type="match status" value="1"/>
</dbReference>
<dbReference type="InterPro" id="IPR003594">
    <property type="entry name" value="HATPase_dom"/>
</dbReference>